<sequence length="987" mass="112998">MKKLECIMSILMVTFAIGFNLWLYRAEPTARIDPNDNSFQYGLIERTNEIWDWAETRCQQSTIQFSSFQFPFSIFCTLSYLTDHWVPNWAQGYNLPYYYSHIPQIAIVGTWRSIRSIPKISIFKSQFSKNVSNIENLILKIENLSLFTYYHLIIYLLLCFFPLSVFLSLRILKLPWLTAGIGALLSSHISTDGLYGMDPPSFIWRGWGLSSQLFAMIFMPLAIAYSIRYFSEIENSKHEARNPKQYQIEKEKNSKSFSFLIFNFSNLFRISNFEFRIYSSYLLSVLFITLTTMGHLGLGLMLFLAIPVIAFTRPIMSFLRQEPIKHMWREAKTAFVKTILLALPPILLLSYWIIPTLLGDVYHNVSFWDPIWKFNSYGAKEVLVNLWNGFLFDWGRLPIFTGLVFVGIAAVFINTNSMGDTSEGSCKLPESRNCNENPDKTVRNMSVVRRLARRVSGVRDEDVCGTRSWQDPCIYGYIAPLPFLFLFFLLLYFGSTTWGGILNLIPAMNQFHQHRFIVGLHLVALFLAPIGITYVAQSITNILHKFLILNFQFSNNFSNFKFQISNWLYLCIFIFLSLYLCYLIYPQTLSYGAYNQTLIEQANGNFLKVKSDTELLVTTLKSLMKDNPGRVFAGRGGSWGKNFQIAETAYFMYLSANGIPTVLWLPETWSNNSDTEQYFSEDVPDHYSLYNIRYVVAPPSQSPQPFWKLVKENPSWKLYGVQLQTSNLNNPISNFQYSISTFSYISAGSSPSIVFSDKLSFGNVIRLWIQSPYPGKGIFPELRLTGKKSASQGQAFGSYFSAIPNFAMVDEATYRTPDGKTHSLFAQPPQYMTPWEWPEAYPQIHLPSPSATYSGALAKNKKISNYINILSQSSDTDMVFRATVEVKEQCPTCVVVLKETYHPSWSAFIRKISDDERGEPVESITVNGKKVKTINVFPSFVGVRLEEPGTYKVVFSYTPSKLKILLMIASGVLLIVAGVIFIKYRPQ</sequence>
<feature type="transmembrane region" description="Helical" evidence="1">
    <location>
        <begin position="281"/>
        <end position="312"/>
    </location>
</feature>
<feature type="transmembrane region" description="Helical" evidence="1">
    <location>
        <begin position="176"/>
        <end position="195"/>
    </location>
</feature>
<protein>
    <submittedName>
        <fullName evidence="2">Uncharacterized protein</fullName>
    </submittedName>
</protein>
<feature type="transmembrane region" description="Helical" evidence="1">
    <location>
        <begin position="394"/>
        <end position="413"/>
    </location>
</feature>
<proteinExistence type="predicted"/>
<organism evidence="2 3">
    <name type="scientific">Candidatus Gottesmanbacteria bacterium GW2011_GWB1_44_11c</name>
    <dbReference type="NCBI Taxonomy" id="1618447"/>
    <lineage>
        <taxon>Bacteria</taxon>
        <taxon>Candidatus Gottesmaniibacteriota</taxon>
    </lineage>
</organism>
<feature type="transmembrane region" description="Helical" evidence="1">
    <location>
        <begin position="964"/>
        <end position="982"/>
    </location>
</feature>
<evidence type="ECO:0000256" key="1">
    <source>
        <dbReference type="SAM" id="Phobius"/>
    </source>
</evidence>
<dbReference type="EMBL" id="LCHM01000073">
    <property type="protein sequence ID" value="KKT34495.1"/>
    <property type="molecule type" value="Genomic_DNA"/>
</dbReference>
<dbReference type="AlphaFoldDB" id="A0A0G1GIX4"/>
<evidence type="ECO:0000313" key="3">
    <source>
        <dbReference type="Proteomes" id="UP000034617"/>
    </source>
</evidence>
<feature type="transmembrane region" description="Helical" evidence="1">
    <location>
        <begin position="514"/>
        <end position="536"/>
    </location>
</feature>
<feature type="transmembrane region" description="Helical" evidence="1">
    <location>
        <begin position="333"/>
        <end position="354"/>
    </location>
</feature>
<feature type="transmembrane region" description="Helical" evidence="1">
    <location>
        <begin position="474"/>
        <end position="494"/>
    </location>
</feature>
<keyword evidence="1" id="KW-0812">Transmembrane</keyword>
<keyword evidence="1" id="KW-1133">Transmembrane helix</keyword>
<feature type="transmembrane region" description="Helical" evidence="1">
    <location>
        <begin position="7"/>
        <end position="24"/>
    </location>
</feature>
<name>A0A0G1GIX4_9BACT</name>
<gene>
    <name evidence="2" type="ORF">UW22_C0073G0005</name>
</gene>
<keyword evidence="1" id="KW-0472">Membrane</keyword>
<feature type="transmembrane region" description="Helical" evidence="1">
    <location>
        <begin position="207"/>
        <end position="227"/>
    </location>
</feature>
<feature type="transmembrane region" description="Helical" evidence="1">
    <location>
        <begin position="149"/>
        <end position="169"/>
    </location>
</feature>
<feature type="transmembrane region" description="Helical" evidence="1">
    <location>
        <begin position="567"/>
        <end position="585"/>
    </location>
</feature>
<reference evidence="2 3" key="1">
    <citation type="journal article" date="2015" name="Nature">
        <title>rRNA introns, odd ribosomes, and small enigmatic genomes across a large radiation of phyla.</title>
        <authorList>
            <person name="Brown C.T."/>
            <person name="Hug L.A."/>
            <person name="Thomas B.C."/>
            <person name="Sharon I."/>
            <person name="Castelle C.J."/>
            <person name="Singh A."/>
            <person name="Wilkins M.J."/>
            <person name="Williams K.H."/>
            <person name="Banfield J.F."/>
        </authorList>
    </citation>
    <scope>NUCLEOTIDE SEQUENCE [LARGE SCALE GENOMIC DNA]</scope>
</reference>
<evidence type="ECO:0000313" key="2">
    <source>
        <dbReference type="EMBL" id="KKT34495.1"/>
    </source>
</evidence>
<comment type="caution">
    <text evidence="2">The sequence shown here is derived from an EMBL/GenBank/DDBJ whole genome shotgun (WGS) entry which is preliminary data.</text>
</comment>
<dbReference type="Proteomes" id="UP000034617">
    <property type="component" value="Unassembled WGS sequence"/>
</dbReference>
<accession>A0A0G1GIX4</accession>